<evidence type="ECO:0000313" key="2">
    <source>
        <dbReference type="Proteomes" id="UP000002098"/>
    </source>
</evidence>
<dbReference type="RefSeq" id="YP_009639945.1">
    <property type="nucleotide sequence ID" value="NC_004629.1"/>
</dbReference>
<organismHost>
    <name type="scientific">Pseudomonas aeruginosa</name>
    <dbReference type="NCBI Taxonomy" id="287"/>
</organismHost>
<proteinExistence type="predicted"/>
<keyword evidence="2" id="KW-1185">Reference proteome</keyword>
<dbReference type="KEGG" id="vg:40340244"/>
<dbReference type="EMBL" id="AF399011">
    <property type="protein sequence ID" value="AGC26364.1"/>
    <property type="molecule type" value="Genomic_DNA"/>
</dbReference>
<accession>L7SZ45</accession>
<protein>
    <submittedName>
        <fullName evidence="1">PHIKZ294.1</fullName>
    </submittedName>
</protein>
<evidence type="ECO:0000313" key="1">
    <source>
        <dbReference type="EMBL" id="AGC26364.1"/>
    </source>
</evidence>
<sequence>MLVAIDNTGTEYDVDPTDEVDVMFVFRPTLK</sequence>
<name>L7SZ45_BPDPK</name>
<dbReference type="GeneID" id="40340244"/>
<dbReference type="Proteomes" id="UP000002098">
    <property type="component" value="Segment"/>
</dbReference>
<organism evidence="1 2">
    <name type="scientific">Pseudomonas phage phiKZ</name>
    <dbReference type="NCBI Taxonomy" id="2905945"/>
    <lineage>
        <taxon>Viruses</taxon>
        <taxon>Duplodnaviria</taxon>
        <taxon>Heunggongvirae</taxon>
        <taxon>Uroviricota</taxon>
        <taxon>Caudoviricetes</taxon>
        <taxon>Chimalliviridae</taxon>
        <taxon>Phikzvirus</taxon>
        <taxon>Phikzvirus phiKZ</taxon>
    </lineage>
</organism>
<reference evidence="1 2" key="1">
    <citation type="journal article" date="2002" name="J. Mol. Biol.">
        <title>The genome of bacteriophage phiKZ of Pseudomonas aeruginosa.</title>
        <authorList>
            <person name="Mesyanzhinov V.V."/>
            <person name="Robben J."/>
            <person name="Grymonprez B."/>
            <person name="Kostyuchenko V.A."/>
            <person name="Bourkaltseva M.V."/>
            <person name="Sykilinda N.N."/>
            <person name="Krylov V.N."/>
            <person name="Volckaert G."/>
        </authorList>
    </citation>
    <scope>NUCLEOTIDE SEQUENCE</scope>
</reference>